<dbReference type="Gene3D" id="3.30.370.10">
    <property type="entry name" value="Barstar-like"/>
    <property type="match status" value="1"/>
</dbReference>
<dbReference type="EMBL" id="QNUE01000019">
    <property type="protein sequence ID" value="REC65073.1"/>
    <property type="molecule type" value="Genomic_DNA"/>
</dbReference>
<dbReference type="SUPFAM" id="SSF52038">
    <property type="entry name" value="Barstar-related"/>
    <property type="match status" value="1"/>
</dbReference>
<evidence type="ECO:0000313" key="4">
    <source>
        <dbReference type="Proteomes" id="UP000256769"/>
    </source>
</evidence>
<keyword evidence="4" id="KW-1185">Reference proteome</keyword>
<dbReference type="RefSeq" id="WP_115963408.1">
    <property type="nucleotide sequence ID" value="NZ_CBCRVL010000020.1"/>
</dbReference>
<gene>
    <name evidence="3" type="ORF">DRF59_17840</name>
</gene>
<organism evidence="3 4">
    <name type="scientific">Chryseobacterium flavum</name>
    <dbReference type="NCBI Taxonomy" id="415851"/>
    <lineage>
        <taxon>Bacteria</taxon>
        <taxon>Pseudomonadati</taxon>
        <taxon>Bacteroidota</taxon>
        <taxon>Flavobacteriia</taxon>
        <taxon>Flavobacteriales</taxon>
        <taxon>Weeksellaceae</taxon>
        <taxon>Chryseobacterium group</taxon>
        <taxon>Chryseobacterium</taxon>
    </lineage>
</organism>
<dbReference type="Pfam" id="PF01337">
    <property type="entry name" value="Barstar"/>
    <property type="match status" value="1"/>
</dbReference>
<accession>A0A3D9CH16</accession>
<dbReference type="OrthoDB" id="8859549at2"/>
<evidence type="ECO:0000313" key="3">
    <source>
        <dbReference type="EMBL" id="REC65073.1"/>
    </source>
</evidence>
<evidence type="ECO:0000256" key="1">
    <source>
        <dbReference type="ARBA" id="ARBA00006845"/>
    </source>
</evidence>
<sequence>MFGFSLDTGKYPEIITLIDEVKNIEGPHPITYKKVRLINVENIPGFISAIENSSRKYENNGYIHILDQQRTIVSGTFISNLKVVKSKNNNVTVSGNVWNQPRGYQKAWDMKLNNKITEKNIWKTFGKDELQGWLVYALHTCKPGSERKNIKVEIDGNNFHNLDGFFCTLGEDINGIAGYFGRNLPALYDCLGGDFGVKSISELIWTNHKRSKKILKKKFTDIIKIFDHFDTKVSLK</sequence>
<feature type="domain" description="Barstar (barnase inhibitor)" evidence="2">
    <location>
        <begin position="152"/>
        <end position="229"/>
    </location>
</feature>
<evidence type="ECO:0000259" key="2">
    <source>
        <dbReference type="Pfam" id="PF01337"/>
    </source>
</evidence>
<dbReference type="InterPro" id="IPR035905">
    <property type="entry name" value="Barstar-like_sf"/>
</dbReference>
<dbReference type="AlphaFoldDB" id="A0A3D9CH16"/>
<reference evidence="3 4" key="1">
    <citation type="journal article" date="2007" name="Int. J. Syst. Evol. Microbiol.">
        <title>Chryseobacterium flavum sp. nov., isolated from polluted soil.</title>
        <authorList>
            <person name="Zhou Y."/>
            <person name="Dong J."/>
            <person name="Wang X."/>
            <person name="Huang X."/>
            <person name="Zhang K.Y."/>
            <person name="Zhang Y.Q."/>
            <person name="Guo Y.F."/>
            <person name="Lai R."/>
            <person name="Li W.J."/>
        </authorList>
    </citation>
    <scope>NUCLEOTIDE SEQUENCE [LARGE SCALE GENOMIC DNA]</scope>
    <source>
        <strain evidence="3 4">KCTC 12877</strain>
    </source>
</reference>
<name>A0A3D9CH16_9FLAO</name>
<comment type="similarity">
    <text evidence="1">Belongs to the barstar family.</text>
</comment>
<proteinExistence type="inferred from homology"/>
<protein>
    <recommendedName>
        <fullName evidence="2">Barstar (barnase inhibitor) domain-containing protein</fullName>
    </recommendedName>
</protein>
<dbReference type="Proteomes" id="UP000256769">
    <property type="component" value="Unassembled WGS sequence"/>
</dbReference>
<comment type="caution">
    <text evidence="3">The sequence shown here is derived from an EMBL/GenBank/DDBJ whole genome shotgun (WGS) entry which is preliminary data.</text>
</comment>
<dbReference type="InterPro" id="IPR000468">
    <property type="entry name" value="Barstar"/>
</dbReference>